<dbReference type="InterPro" id="IPR050595">
    <property type="entry name" value="Bact_response_regulator"/>
</dbReference>
<feature type="modified residue" description="4-aspartylphosphate" evidence="2">
    <location>
        <position position="56"/>
    </location>
</feature>
<gene>
    <name evidence="4" type="primary">cyaB</name>
    <name evidence="4" type="ORF">DSM109990_02630</name>
</gene>
<evidence type="ECO:0000256" key="2">
    <source>
        <dbReference type="PROSITE-ProRule" id="PRU00169"/>
    </source>
</evidence>
<dbReference type="PANTHER" id="PTHR44591:SF3">
    <property type="entry name" value="RESPONSE REGULATORY DOMAIN-CONTAINING PROTEIN"/>
    <property type="match status" value="1"/>
</dbReference>
<name>A0ABY3ZM76_9RHOB</name>
<keyword evidence="1 2" id="KW-0597">Phosphoprotein</keyword>
<sequence length="321" mass="34961">MSQRIIAVDDSDIAQDFISATLAELGFEDVVSFVDPRVALSAIERGEATADLILMDIMMPDIDGIELCARIRALEKWSDVPIIMLTSRTDMGSLSEAFLAGANDYVTKPFNRIELQARMRSCLRLKSELDRRRSDETRGARRRSAQAIFEATVPSMLGSKAGFQANLMALSPAMQKELGLIVFRIDGDRDQSDAARVQRKELQRLVAGLFGKVDIPAQDSLAHWEDDLFVLGTLHSDRAQLEQRAQQFIKQVAAASATVKEGWTSRRLTVSACIVPPSDAAVASSLAQGIQGVESAGKTGAPGMISFASTDIGHLQENGQH</sequence>
<dbReference type="RefSeq" id="WP_243261275.1">
    <property type="nucleotide sequence ID" value="NZ_CP085144.1"/>
</dbReference>
<evidence type="ECO:0000313" key="4">
    <source>
        <dbReference type="EMBL" id="UOA15786.1"/>
    </source>
</evidence>
<dbReference type="Pfam" id="PF00072">
    <property type="entry name" value="Response_reg"/>
    <property type="match status" value="1"/>
</dbReference>
<dbReference type="GO" id="GO:0004016">
    <property type="term" value="F:adenylate cyclase activity"/>
    <property type="evidence" value="ECO:0007669"/>
    <property type="project" value="UniProtKB-EC"/>
</dbReference>
<feature type="domain" description="Response regulatory" evidence="3">
    <location>
        <begin position="4"/>
        <end position="123"/>
    </location>
</feature>
<keyword evidence="4" id="KW-0456">Lyase</keyword>
<protein>
    <submittedName>
        <fullName evidence="4">Adenylate cyclase 2</fullName>
        <ecNumber evidence="4">4.6.1.1</ecNumber>
    </submittedName>
</protein>
<dbReference type="Gene3D" id="3.40.50.2300">
    <property type="match status" value="1"/>
</dbReference>
<dbReference type="SMART" id="SM00448">
    <property type="entry name" value="REC"/>
    <property type="match status" value="1"/>
</dbReference>
<reference evidence="5" key="1">
    <citation type="journal article" date="2022" name="Microorganisms">
        <title>Beyond the ABCs#Discovery of Three New Plasmid Types in Rhodobacterales (RepQ, RepY, RepW).</title>
        <authorList>
            <person name="Freese H.M."/>
            <person name="Ringel V."/>
            <person name="Overmann J."/>
            <person name="Petersen J."/>
        </authorList>
    </citation>
    <scope>NUCLEOTIDE SEQUENCE [LARGE SCALE GENOMIC DNA]</scope>
    <source>
        <strain evidence="5">DSM 109990</strain>
    </source>
</reference>
<dbReference type="InterPro" id="IPR001789">
    <property type="entry name" value="Sig_transdc_resp-reg_receiver"/>
</dbReference>
<accession>A0ABY3ZM76</accession>
<evidence type="ECO:0000256" key="1">
    <source>
        <dbReference type="ARBA" id="ARBA00022553"/>
    </source>
</evidence>
<dbReference type="EC" id="4.6.1.1" evidence="4"/>
<dbReference type="PANTHER" id="PTHR44591">
    <property type="entry name" value="STRESS RESPONSE REGULATOR PROTEIN 1"/>
    <property type="match status" value="1"/>
</dbReference>
<dbReference type="InterPro" id="IPR011006">
    <property type="entry name" value="CheY-like_superfamily"/>
</dbReference>
<proteinExistence type="predicted"/>
<evidence type="ECO:0000259" key="3">
    <source>
        <dbReference type="PROSITE" id="PS50110"/>
    </source>
</evidence>
<dbReference type="EMBL" id="CP085144">
    <property type="protein sequence ID" value="UOA15786.1"/>
    <property type="molecule type" value="Genomic_DNA"/>
</dbReference>
<keyword evidence="5" id="KW-1185">Reference proteome</keyword>
<dbReference type="SUPFAM" id="SSF52172">
    <property type="entry name" value="CheY-like"/>
    <property type="match status" value="1"/>
</dbReference>
<organism evidence="4 5">
    <name type="scientific">Sulfitobacter dubius</name>
    <dbReference type="NCBI Taxonomy" id="218673"/>
    <lineage>
        <taxon>Bacteria</taxon>
        <taxon>Pseudomonadati</taxon>
        <taxon>Pseudomonadota</taxon>
        <taxon>Alphaproteobacteria</taxon>
        <taxon>Rhodobacterales</taxon>
        <taxon>Roseobacteraceae</taxon>
        <taxon>Sulfitobacter</taxon>
    </lineage>
</organism>
<evidence type="ECO:0000313" key="5">
    <source>
        <dbReference type="Proteomes" id="UP000831019"/>
    </source>
</evidence>
<dbReference type="PROSITE" id="PS50110">
    <property type="entry name" value="RESPONSE_REGULATORY"/>
    <property type="match status" value="1"/>
</dbReference>
<dbReference type="Proteomes" id="UP000831019">
    <property type="component" value="Chromosome"/>
</dbReference>